<reference evidence="2" key="1">
    <citation type="journal article" date="2023" name="Mol. Phylogenet. Evol.">
        <title>Genome-scale phylogeny and comparative genomics of the fungal order Sordariales.</title>
        <authorList>
            <person name="Hensen N."/>
            <person name="Bonometti L."/>
            <person name="Westerberg I."/>
            <person name="Brannstrom I.O."/>
            <person name="Guillou S."/>
            <person name="Cros-Aarteil S."/>
            <person name="Calhoun S."/>
            <person name="Haridas S."/>
            <person name="Kuo A."/>
            <person name="Mondo S."/>
            <person name="Pangilinan J."/>
            <person name="Riley R."/>
            <person name="LaButti K."/>
            <person name="Andreopoulos B."/>
            <person name="Lipzen A."/>
            <person name="Chen C."/>
            <person name="Yan M."/>
            <person name="Daum C."/>
            <person name="Ng V."/>
            <person name="Clum A."/>
            <person name="Steindorff A."/>
            <person name="Ohm R.A."/>
            <person name="Martin F."/>
            <person name="Silar P."/>
            <person name="Natvig D.O."/>
            <person name="Lalanne C."/>
            <person name="Gautier V."/>
            <person name="Ament-Velasquez S.L."/>
            <person name="Kruys A."/>
            <person name="Hutchinson M.I."/>
            <person name="Powell A.J."/>
            <person name="Barry K."/>
            <person name="Miller A.N."/>
            <person name="Grigoriev I.V."/>
            <person name="Debuchy R."/>
            <person name="Gladieux P."/>
            <person name="Hiltunen Thoren M."/>
            <person name="Johannesson H."/>
        </authorList>
    </citation>
    <scope>NUCLEOTIDE SEQUENCE</scope>
    <source>
        <strain evidence="2">CBS 731.68</strain>
    </source>
</reference>
<sequence length="54" mass="5958">MAGAFTLGSRLRSGVIACLIALFHLFYLEVVVEPFLPQLMMYPSFNPDVLGVRG</sequence>
<evidence type="ECO:0000256" key="1">
    <source>
        <dbReference type="SAM" id="Phobius"/>
    </source>
</evidence>
<accession>A0AAN6Z331</accession>
<feature type="transmembrane region" description="Helical" evidence="1">
    <location>
        <begin position="12"/>
        <end position="32"/>
    </location>
</feature>
<comment type="caution">
    <text evidence="2">The sequence shown here is derived from an EMBL/GenBank/DDBJ whole genome shotgun (WGS) entry which is preliminary data.</text>
</comment>
<gene>
    <name evidence="2" type="ORF">N657DRAFT_645928</name>
</gene>
<dbReference type="RefSeq" id="XP_062646958.1">
    <property type="nucleotide sequence ID" value="XM_062793031.1"/>
</dbReference>
<reference evidence="2" key="2">
    <citation type="submission" date="2023-05" db="EMBL/GenBank/DDBJ databases">
        <authorList>
            <consortium name="Lawrence Berkeley National Laboratory"/>
            <person name="Steindorff A."/>
            <person name="Hensen N."/>
            <person name="Bonometti L."/>
            <person name="Westerberg I."/>
            <person name="Brannstrom I.O."/>
            <person name="Guillou S."/>
            <person name="Cros-Aarteil S."/>
            <person name="Calhoun S."/>
            <person name="Haridas S."/>
            <person name="Kuo A."/>
            <person name="Mondo S."/>
            <person name="Pangilinan J."/>
            <person name="Riley R."/>
            <person name="Labutti K."/>
            <person name="Andreopoulos B."/>
            <person name="Lipzen A."/>
            <person name="Chen C."/>
            <person name="Yanf M."/>
            <person name="Daum C."/>
            <person name="Ng V."/>
            <person name="Clum A."/>
            <person name="Ohm R."/>
            <person name="Martin F."/>
            <person name="Silar P."/>
            <person name="Natvig D."/>
            <person name="Lalanne C."/>
            <person name="Gautier V."/>
            <person name="Ament-Velasquez S.L."/>
            <person name="Kruys A."/>
            <person name="Hutchinson M.I."/>
            <person name="Powell A.J."/>
            <person name="Barry K."/>
            <person name="Miller A.N."/>
            <person name="Grigoriev I.V."/>
            <person name="Debuchy R."/>
            <person name="Gladieux P."/>
            <person name="Thoren M.H."/>
            <person name="Johannesson H."/>
        </authorList>
    </citation>
    <scope>NUCLEOTIDE SEQUENCE</scope>
    <source>
        <strain evidence="2">CBS 731.68</strain>
    </source>
</reference>
<evidence type="ECO:0000313" key="2">
    <source>
        <dbReference type="EMBL" id="KAK4123187.1"/>
    </source>
</evidence>
<evidence type="ECO:0000313" key="3">
    <source>
        <dbReference type="Proteomes" id="UP001302602"/>
    </source>
</evidence>
<keyword evidence="1" id="KW-0472">Membrane</keyword>
<name>A0AAN6Z331_9PEZI</name>
<protein>
    <submittedName>
        <fullName evidence="2">Uncharacterized protein</fullName>
    </submittedName>
</protein>
<dbReference type="GeneID" id="87829800"/>
<keyword evidence="1" id="KW-0812">Transmembrane</keyword>
<organism evidence="2 3">
    <name type="scientific">Parathielavia appendiculata</name>
    <dbReference type="NCBI Taxonomy" id="2587402"/>
    <lineage>
        <taxon>Eukaryota</taxon>
        <taxon>Fungi</taxon>
        <taxon>Dikarya</taxon>
        <taxon>Ascomycota</taxon>
        <taxon>Pezizomycotina</taxon>
        <taxon>Sordariomycetes</taxon>
        <taxon>Sordariomycetidae</taxon>
        <taxon>Sordariales</taxon>
        <taxon>Chaetomiaceae</taxon>
        <taxon>Parathielavia</taxon>
    </lineage>
</organism>
<dbReference type="Proteomes" id="UP001302602">
    <property type="component" value="Unassembled WGS sequence"/>
</dbReference>
<keyword evidence="1" id="KW-1133">Transmembrane helix</keyword>
<proteinExistence type="predicted"/>
<keyword evidence="3" id="KW-1185">Reference proteome</keyword>
<dbReference type="EMBL" id="MU853229">
    <property type="protein sequence ID" value="KAK4123187.1"/>
    <property type="molecule type" value="Genomic_DNA"/>
</dbReference>
<dbReference type="AlphaFoldDB" id="A0AAN6Z331"/>